<feature type="transmembrane region" description="Helical" evidence="8">
    <location>
        <begin position="216"/>
        <end position="237"/>
    </location>
</feature>
<accession>A0A858BZX0</accession>
<dbReference type="GO" id="GO:0055085">
    <property type="term" value="P:transmembrane transport"/>
    <property type="evidence" value="ECO:0007669"/>
    <property type="project" value="InterPro"/>
</dbReference>
<feature type="transmembrane region" description="Helical" evidence="8">
    <location>
        <begin position="36"/>
        <end position="60"/>
    </location>
</feature>
<feature type="transmembrane region" description="Helical" evidence="8">
    <location>
        <begin position="72"/>
        <end position="99"/>
    </location>
</feature>
<feature type="domain" description="ABC transmembrane type-1" evidence="9">
    <location>
        <begin position="37"/>
        <end position="234"/>
    </location>
</feature>
<dbReference type="Proteomes" id="UP000466848">
    <property type="component" value="Chromosome"/>
</dbReference>
<reference evidence="10 11" key="1">
    <citation type="submission" date="2020-02" db="EMBL/GenBank/DDBJ databases">
        <authorList>
            <person name="Kim Y.B."/>
            <person name="Roh S.W."/>
        </authorList>
    </citation>
    <scope>NUCLEOTIDE SEQUENCE [LARGE SCALE GENOMIC DNA]</scope>
    <source>
        <strain evidence="10 11">DSM 103574</strain>
    </source>
</reference>
<comment type="subcellular location">
    <subcellularLocation>
        <location evidence="1 8">Cell membrane</location>
        <topology evidence="1 8">Multi-pass membrane protein</topology>
    </subcellularLocation>
</comment>
<evidence type="ECO:0000256" key="7">
    <source>
        <dbReference type="ARBA" id="ARBA00023136"/>
    </source>
</evidence>
<evidence type="ECO:0000256" key="8">
    <source>
        <dbReference type="RuleBase" id="RU363032"/>
    </source>
</evidence>
<dbReference type="Gene3D" id="1.10.3720.10">
    <property type="entry name" value="MetI-like"/>
    <property type="match status" value="1"/>
</dbReference>
<keyword evidence="3 8" id="KW-0813">Transport</keyword>
<name>A0A858BZX0_9FIRM</name>
<keyword evidence="6 8" id="KW-1133">Transmembrane helix</keyword>
<keyword evidence="11" id="KW-1185">Reference proteome</keyword>
<keyword evidence="4" id="KW-1003">Cell membrane</keyword>
<gene>
    <name evidence="10" type="ORF">Ami103574_05375</name>
</gene>
<dbReference type="InterPro" id="IPR035906">
    <property type="entry name" value="MetI-like_sf"/>
</dbReference>
<keyword evidence="5 8" id="KW-0812">Transmembrane</keyword>
<organism evidence="10 11">
    <name type="scientific">Aminipila butyrica</name>
    <dbReference type="NCBI Taxonomy" id="433296"/>
    <lineage>
        <taxon>Bacteria</taxon>
        <taxon>Bacillati</taxon>
        <taxon>Bacillota</taxon>
        <taxon>Clostridia</taxon>
        <taxon>Peptostreptococcales</taxon>
        <taxon>Anaerovoracaceae</taxon>
        <taxon>Aminipila</taxon>
    </lineage>
</organism>
<evidence type="ECO:0000256" key="3">
    <source>
        <dbReference type="ARBA" id="ARBA00022448"/>
    </source>
</evidence>
<feature type="transmembrane region" description="Helical" evidence="8">
    <location>
        <begin position="171"/>
        <end position="191"/>
    </location>
</feature>
<evidence type="ECO:0000313" key="11">
    <source>
        <dbReference type="Proteomes" id="UP000466848"/>
    </source>
</evidence>
<dbReference type="PANTHER" id="PTHR43848">
    <property type="entry name" value="PUTRESCINE TRANSPORT SYSTEM PERMEASE PROTEIN POTI"/>
    <property type="match status" value="1"/>
</dbReference>
<dbReference type="EMBL" id="CP048649">
    <property type="protein sequence ID" value="QIB70695.1"/>
    <property type="molecule type" value="Genomic_DNA"/>
</dbReference>
<dbReference type="GO" id="GO:0005886">
    <property type="term" value="C:plasma membrane"/>
    <property type="evidence" value="ECO:0007669"/>
    <property type="project" value="UniProtKB-SubCell"/>
</dbReference>
<protein>
    <submittedName>
        <fullName evidence="10">ABC transporter permease</fullName>
    </submittedName>
</protein>
<dbReference type="CDD" id="cd06261">
    <property type="entry name" value="TM_PBP2"/>
    <property type="match status" value="1"/>
</dbReference>
<evidence type="ECO:0000256" key="4">
    <source>
        <dbReference type="ARBA" id="ARBA00022475"/>
    </source>
</evidence>
<evidence type="ECO:0000256" key="2">
    <source>
        <dbReference type="ARBA" id="ARBA00007069"/>
    </source>
</evidence>
<evidence type="ECO:0000256" key="6">
    <source>
        <dbReference type="ARBA" id="ARBA00022989"/>
    </source>
</evidence>
<evidence type="ECO:0000313" key="10">
    <source>
        <dbReference type="EMBL" id="QIB70695.1"/>
    </source>
</evidence>
<keyword evidence="7 8" id="KW-0472">Membrane</keyword>
<dbReference type="KEGG" id="abut:Ami103574_05375"/>
<evidence type="ECO:0000259" key="9">
    <source>
        <dbReference type="PROSITE" id="PS50928"/>
    </source>
</evidence>
<dbReference type="PROSITE" id="PS50928">
    <property type="entry name" value="ABC_TM1"/>
    <property type="match status" value="1"/>
</dbReference>
<dbReference type="Pfam" id="PF00528">
    <property type="entry name" value="BPD_transp_1"/>
    <property type="match status" value="1"/>
</dbReference>
<sequence>MVLIVFSFNDTKGRTFTGFTTKWFVQLFHNAAVMDALMTTLVVALVSSVIATVMGTAAAIGLEKMDAKLKGAVMNLTYIPIINPEIITGVSFMLLFVTAKKWLATVGINFQFGWATLILAHITFNIPYIILNVLPKLRQLDQSLVEAAMDLGCNPIQAFFKVTIHEIRSGVVAGFLMAVTFSLDDFVVSYFTTGAKHQTLSVMIYAMTKKRVSPEINALSTLIFIAVLAILVLVNLLERRNEKKLKQGMLKWKGGGVKE</sequence>
<dbReference type="AlphaFoldDB" id="A0A858BZX0"/>
<feature type="transmembrane region" description="Helical" evidence="8">
    <location>
        <begin position="111"/>
        <end position="134"/>
    </location>
</feature>
<evidence type="ECO:0000256" key="5">
    <source>
        <dbReference type="ARBA" id="ARBA00022692"/>
    </source>
</evidence>
<evidence type="ECO:0000256" key="1">
    <source>
        <dbReference type="ARBA" id="ARBA00004651"/>
    </source>
</evidence>
<dbReference type="InterPro" id="IPR000515">
    <property type="entry name" value="MetI-like"/>
</dbReference>
<comment type="similarity">
    <text evidence="2">Belongs to the binding-protein-dependent transport system permease family. CysTW subfamily.</text>
</comment>
<dbReference type="PANTHER" id="PTHR43848:SF2">
    <property type="entry name" value="PUTRESCINE TRANSPORT SYSTEM PERMEASE PROTEIN POTI"/>
    <property type="match status" value="1"/>
</dbReference>
<dbReference type="InterPro" id="IPR051789">
    <property type="entry name" value="Bact_Polyamine_Transport"/>
</dbReference>
<dbReference type="SUPFAM" id="SSF161098">
    <property type="entry name" value="MetI-like"/>
    <property type="match status" value="1"/>
</dbReference>
<proteinExistence type="inferred from homology"/>